<protein>
    <submittedName>
        <fullName evidence="2">Uncharacterized protein</fullName>
    </submittedName>
</protein>
<sequence length="175" mass="20821">MTYIVYGARDFEKKLDDISRTRRKKKRTNRRTKTWTRLLVPCKRQNKLWTKYNHHRSQAKKGIPKTQDVFSSYKIRPNLKHGRIDHEYTYEYEAPLRTMQYMYGSMRSNQGPAVDSQVPHERIESNLSLSRRFGDTILEGHPYQYKDTISRSLGSPNAALRLQKDQDHDKSSSRR</sequence>
<proteinExistence type="predicted"/>
<dbReference type="AlphaFoldDB" id="A0A9I9EFG6"/>
<feature type="region of interest" description="Disordered" evidence="1">
    <location>
        <begin position="150"/>
        <end position="175"/>
    </location>
</feature>
<feature type="compositionally biased region" description="Basic and acidic residues" evidence="1">
    <location>
        <begin position="162"/>
        <end position="175"/>
    </location>
</feature>
<dbReference type="EnsemblPlants" id="MELO3C032785.2.1">
    <property type="protein sequence ID" value="MELO3C032785.2.1"/>
    <property type="gene ID" value="MELO3C032785.2"/>
</dbReference>
<evidence type="ECO:0000313" key="2">
    <source>
        <dbReference type="EnsemblPlants" id="MELO3C032785.2.1"/>
    </source>
</evidence>
<reference evidence="2" key="1">
    <citation type="submission" date="2023-03" db="UniProtKB">
        <authorList>
            <consortium name="EnsemblPlants"/>
        </authorList>
    </citation>
    <scope>IDENTIFICATION</scope>
</reference>
<dbReference type="Gramene" id="MELO3C032785.2.1">
    <property type="protein sequence ID" value="MELO3C032785.2.1"/>
    <property type="gene ID" value="MELO3C032785.2"/>
</dbReference>
<accession>A0A9I9EFG6</accession>
<evidence type="ECO:0000256" key="1">
    <source>
        <dbReference type="SAM" id="MobiDB-lite"/>
    </source>
</evidence>
<name>A0A9I9EFG6_CUCME</name>
<organism evidence="2">
    <name type="scientific">Cucumis melo</name>
    <name type="common">Muskmelon</name>
    <dbReference type="NCBI Taxonomy" id="3656"/>
    <lineage>
        <taxon>Eukaryota</taxon>
        <taxon>Viridiplantae</taxon>
        <taxon>Streptophyta</taxon>
        <taxon>Embryophyta</taxon>
        <taxon>Tracheophyta</taxon>
        <taxon>Spermatophyta</taxon>
        <taxon>Magnoliopsida</taxon>
        <taxon>eudicotyledons</taxon>
        <taxon>Gunneridae</taxon>
        <taxon>Pentapetalae</taxon>
        <taxon>rosids</taxon>
        <taxon>fabids</taxon>
        <taxon>Cucurbitales</taxon>
        <taxon>Cucurbitaceae</taxon>
        <taxon>Benincaseae</taxon>
        <taxon>Cucumis</taxon>
    </lineage>
</organism>